<dbReference type="RefSeq" id="WP_092229290.1">
    <property type="nucleotide sequence ID" value="NZ_FNLL01000001.1"/>
</dbReference>
<reference evidence="6" key="1">
    <citation type="submission" date="2016-10" db="EMBL/GenBank/DDBJ databases">
        <authorList>
            <person name="Varghese N."/>
            <person name="Submissions S."/>
        </authorList>
    </citation>
    <scope>NUCLEOTIDE SEQUENCE [LARGE SCALE GENOMIC DNA]</scope>
    <source>
        <strain evidence="6">DSM 3384</strain>
    </source>
</reference>
<evidence type="ECO:0000313" key="6">
    <source>
        <dbReference type="Proteomes" id="UP000199608"/>
    </source>
</evidence>
<dbReference type="Gene3D" id="3.40.50.1820">
    <property type="entry name" value="alpha/beta hydrolase"/>
    <property type="match status" value="1"/>
</dbReference>
<evidence type="ECO:0000313" key="5">
    <source>
        <dbReference type="EMBL" id="SDT83789.1"/>
    </source>
</evidence>
<keyword evidence="1 5" id="KW-0378">Hydrolase</keyword>
<sequence length="317" mass="35164">MISFQVPVQEQINAYDPAMIFHQQNPERIELVVHDPIRYRAVPVLVYLPAQSSPAPVVMFCHGLGGSRKDNAYLGQHWAANGYMAIFIQHPGSDDSVWKGKPPDERITAMKGAASPRNFMLRLKDIPVVLDQLEKWNTTKGHALYERMDLDRIGMSGHSFGAMTTQALSGQTTSLGNASFTDSRIKAAIIFSPSTPHGEDTTQMFGNVKIPWMLITGTKDIAPIGTVDMKSRLAVFPALPPGGKYELVLYEAKHSDFSIRSLSKNTKATNLHYNQAIVALSTAFWDTWLGENVSADAWLHGDGPNSVLKKKDAWQWK</sequence>
<gene>
    <name evidence="5" type="ORF">SAMN04487931_1019</name>
</gene>
<keyword evidence="6" id="KW-1185">Reference proteome</keyword>
<dbReference type="InterPro" id="IPR029058">
    <property type="entry name" value="AB_hydrolase_fold"/>
</dbReference>
<proteinExistence type="predicted"/>
<organism evidence="5 6">
    <name type="scientific">Desulfobacula phenolica</name>
    <dbReference type="NCBI Taxonomy" id="90732"/>
    <lineage>
        <taxon>Bacteria</taxon>
        <taxon>Pseudomonadati</taxon>
        <taxon>Thermodesulfobacteriota</taxon>
        <taxon>Desulfobacteria</taxon>
        <taxon>Desulfobacterales</taxon>
        <taxon>Desulfobacteraceae</taxon>
        <taxon>Desulfobacula</taxon>
    </lineage>
</organism>
<dbReference type="Proteomes" id="UP000199608">
    <property type="component" value="Unassembled WGS sequence"/>
</dbReference>
<feature type="domain" description="AB hydrolase-1" evidence="4">
    <location>
        <begin position="56"/>
        <end position="213"/>
    </location>
</feature>
<evidence type="ECO:0000256" key="1">
    <source>
        <dbReference type="ARBA" id="ARBA00022801"/>
    </source>
</evidence>
<dbReference type="GO" id="GO:0016042">
    <property type="term" value="P:lipid catabolic process"/>
    <property type="evidence" value="ECO:0007669"/>
    <property type="project" value="UniProtKB-KW"/>
</dbReference>
<evidence type="ECO:0000256" key="2">
    <source>
        <dbReference type="ARBA" id="ARBA00022963"/>
    </source>
</evidence>
<dbReference type="PANTHER" id="PTHR10272">
    <property type="entry name" value="PLATELET-ACTIVATING FACTOR ACETYLHYDROLASE"/>
    <property type="match status" value="1"/>
</dbReference>
<accession>A0A1H2DLT4</accession>
<evidence type="ECO:0000256" key="3">
    <source>
        <dbReference type="ARBA" id="ARBA00023098"/>
    </source>
</evidence>
<protein>
    <submittedName>
        <fullName evidence="5">Predicted dienelactone hydrolase</fullName>
    </submittedName>
</protein>
<dbReference type="InterPro" id="IPR000073">
    <property type="entry name" value="AB_hydrolase_1"/>
</dbReference>
<dbReference type="AlphaFoldDB" id="A0A1H2DLT4"/>
<dbReference type="EMBL" id="FNLL01000001">
    <property type="protein sequence ID" value="SDT83789.1"/>
    <property type="molecule type" value="Genomic_DNA"/>
</dbReference>
<dbReference type="Pfam" id="PF00561">
    <property type="entry name" value="Abhydrolase_1"/>
    <property type="match status" value="1"/>
</dbReference>
<dbReference type="PANTHER" id="PTHR10272:SF0">
    <property type="entry name" value="PLATELET-ACTIVATING FACTOR ACETYLHYDROLASE"/>
    <property type="match status" value="1"/>
</dbReference>
<keyword evidence="2" id="KW-0442">Lipid degradation</keyword>
<dbReference type="GO" id="GO:0003847">
    <property type="term" value="F:1-alkyl-2-acetylglycerophosphocholine esterase activity"/>
    <property type="evidence" value="ECO:0007669"/>
    <property type="project" value="TreeGrafter"/>
</dbReference>
<name>A0A1H2DLT4_9BACT</name>
<keyword evidence="3" id="KW-0443">Lipid metabolism</keyword>
<dbReference type="SUPFAM" id="SSF53474">
    <property type="entry name" value="alpha/beta-Hydrolases"/>
    <property type="match status" value="1"/>
</dbReference>
<evidence type="ECO:0000259" key="4">
    <source>
        <dbReference type="Pfam" id="PF00561"/>
    </source>
</evidence>